<organism evidence="2 3">
    <name type="scientific">Hypocrea virens (strain Gv29-8 / FGSC 10586)</name>
    <name type="common">Gliocladium virens</name>
    <name type="synonym">Trichoderma virens</name>
    <dbReference type="NCBI Taxonomy" id="413071"/>
    <lineage>
        <taxon>Eukaryota</taxon>
        <taxon>Fungi</taxon>
        <taxon>Dikarya</taxon>
        <taxon>Ascomycota</taxon>
        <taxon>Pezizomycotina</taxon>
        <taxon>Sordariomycetes</taxon>
        <taxon>Hypocreomycetidae</taxon>
        <taxon>Hypocreales</taxon>
        <taxon>Hypocreaceae</taxon>
        <taxon>Trichoderma</taxon>
    </lineage>
</organism>
<keyword evidence="3" id="KW-1185">Reference proteome</keyword>
<evidence type="ECO:0000256" key="1">
    <source>
        <dbReference type="SAM" id="MobiDB-lite"/>
    </source>
</evidence>
<name>G9MLW1_HYPVG</name>
<evidence type="ECO:0000313" key="3">
    <source>
        <dbReference type="Proteomes" id="UP000007115"/>
    </source>
</evidence>
<dbReference type="OrthoDB" id="4940520at2759"/>
<evidence type="ECO:0000313" key="2">
    <source>
        <dbReference type="EMBL" id="EHK24334.1"/>
    </source>
</evidence>
<dbReference type="AlphaFoldDB" id="G9MLW1"/>
<dbReference type="STRING" id="413071.G9MLW1"/>
<dbReference type="PANTHER" id="PTHR36847">
    <property type="entry name" value="AMIDOLIGASE ENZYME"/>
    <property type="match status" value="1"/>
</dbReference>
<reference evidence="2 3" key="1">
    <citation type="journal article" date="2011" name="Genome Biol.">
        <title>Comparative genome sequence analysis underscores mycoparasitism as the ancestral life style of Trichoderma.</title>
        <authorList>
            <person name="Kubicek C.P."/>
            <person name="Herrera-Estrella A."/>
            <person name="Seidl-Seiboth V."/>
            <person name="Martinez D.A."/>
            <person name="Druzhinina I.S."/>
            <person name="Thon M."/>
            <person name="Zeilinger S."/>
            <person name="Casas-Flores S."/>
            <person name="Horwitz B.A."/>
            <person name="Mukherjee P.K."/>
            <person name="Mukherjee M."/>
            <person name="Kredics L."/>
            <person name="Alcaraz L.D."/>
            <person name="Aerts A."/>
            <person name="Antal Z."/>
            <person name="Atanasova L."/>
            <person name="Cervantes-Badillo M.G."/>
            <person name="Challacombe J."/>
            <person name="Chertkov O."/>
            <person name="McCluskey K."/>
            <person name="Coulpier F."/>
            <person name="Deshpande N."/>
            <person name="von Doehren H."/>
            <person name="Ebbole D.J."/>
            <person name="Esquivel-Naranjo E.U."/>
            <person name="Fekete E."/>
            <person name="Flipphi M."/>
            <person name="Glaser F."/>
            <person name="Gomez-Rodriguez E.Y."/>
            <person name="Gruber S."/>
            <person name="Han C."/>
            <person name="Henrissat B."/>
            <person name="Hermosa R."/>
            <person name="Hernandez-Onate M."/>
            <person name="Karaffa L."/>
            <person name="Kosti I."/>
            <person name="Le Crom S."/>
            <person name="Lindquist E."/>
            <person name="Lucas S."/>
            <person name="Luebeck M."/>
            <person name="Luebeck P.S."/>
            <person name="Margeot A."/>
            <person name="Metz B."/>
            <person name="Misra M."/>
            <person name="Nevalainen H."/>
            <person name="Omann M."/>
            <person name="Packer N."/>
            <person name="Perrone G."/>
            <person name="Uresti-Rivera E.E."/>
            <person name="Salamov A."/>
            <person name="Schmoll M."/>
            <person name="Seiboth B."/>
            <person name="Shapiro H."/>
            <person name="Sukno S."/>
            <person name="Tamayo-Ramos J.A."/>
            <person name="Tisch D."/>
            <person name="Wiest A."/>
            <person name="Wilkinson H.H."/>
            <person name="Zhang M."/>
            <person name="Coutinho P.M."/>
            <person name="Kenerley C.M."/>
            <person name="Monte E."/>
            <person name="Baker S.E."/>
            <person name="Grigoriev I.V."/>
        </authorList>
    </citation>
    <scope>NUCLEOTIDE SEQUENCE [LARGE SCALE GENOMIC DNA]</scope>
    <source>
        <strain evidence="3">Gv29-8 / FGSC 10586</strain>
    </source>
</reference>
<dbReference type="RefSeq" id="XP_013958545.1">
    <property type="nucleotide sequence ID" value="XM_014103070.1"/>
</dbReference>
<dbReference type="HOGENOM" id="CLU_624134_0_0_1"/>
<dbReference type="GeneID" id="25790048"/>
<accession>G9MLW1</accession>
<sequence length="439" mass="48332">MRVSLPKPQSALSLVTEIQFGVQLEFFTPPLSASQVLQTLSDRDRIFHFFASALQNAGLQAAFLLDKEKNENYLETKDQSSNGNDSQDTESLETENQLRVQVSKRSIVKTKHNPDMFIMSPQSSIPWIKAGAKENPLFRYWLIKPDSDISGHGKHAPWQPTKLSSPILRESEANNLFPGLNTAVYTIWTAHPARVHVNDSCGLHVHVGPALVPSLTQGVTQGLNQGQHHGQRQDLTVLQVQRVATLVVILENSLLFHLCSQIRRQTHHQLTAASGLAYASNSPATPLAEANLPPNILIGNGTIEKAIKLLWTASDLDQVRQMLSRHPKTRDPHLTALQINTHTHEDDSITHMLEFRHAQVAFNQGFVDNWVRLVLTVQARRGHALGDGANDSLSRGCVEDIAQGAQRLCAGQLACAEQRAVLGGLSGGAGQEVKGHFRL</sequence>
<proteinExistence type="predicted"/>
<dbReference type="PANTHER" id="PTHR36847:SF1">
    <property type="entry name" value="AMIDOLIGASE ENZYME"/>
    <property type="match status" value="1"/>
</dbReference>
<dbReference type="InParanoid" id="G9MLW1"/>
<dbReference type="EMBL" id="ABDF02000004">
    <property type="protein sequence ID" value="EHK24334.1"/>
    <property type="molecule type" value="Genomic_DNA"/>
</dbReference>
<dbReference type="eggNOG" id="ENOG502T5XP">
    <property type="taxonomic scope" value="Eukaryota"/>
</dbReference>
<dbReference type="Proteomes" id="UP000007115">
    <property type="component" value="Unassembled WGS sequence"/>
</dbReference>
<comment type="caution">
    <text evidence="2">The sequence shown here is derived from an EMBL/GenBank/DDBJ whole genome shotgun (WGS) entry which is preliminary data.</text>
</comment>
<dbReference type="OMA" id="TKHNPDM"/>
<dbReference type="VEuPathDB" id="FungiDB:TRIVIDRAFT_198950"/>
<protein>
    <submittedName>
        <fullName evidence="2">Uncharacterized protein</fullName>
    </submittedName>
</protein>
<feature type="region of interest" description="Disordered" evidence="1">
    <location>
        <begin position="74"/>
        <end position="96"/>
    </location>
</feature>
<gene>
    <name evidence="2" type="ORF">TRIVIDRAFT_198950</name>
</gene>